<accession>A0A840MML4</accession>
<feature type="coiled-coil region" evidence="1">
    <location>
        <begin position="29"/>
        <end position="56"/>
    </location>
</feature>
<protein>
    <recommendedName>
        <fullName evidence="2">Oxidoreductase-like domain-containing protein</fullName>
    </recommendedName>
</protein>
<dbReference type="EMBL" id="JACHHY010000019">
    <property type="protein sequence ID" value="MBB5019660.1"/>
    <property type="molecule type" value="Genomic_DNA"/>
</dbReference>
<evidence type="ECO:0000313" key="3">
    <source>
        <dbReference type="EMBL" id="MBB5019660.1"/>
    </source>
</evidence>
<reference evidence="3 4" key="1">
    <citation type="submission" date="2020-08" db="EMBL/GenBank/DDBJ databases">
        <title>Genomic Encyclopedia of Type Strains, Phase IV (KMG-IV): sequencing the most valuable type-strain genomes for metagenomic binning, comparative biology and taxonomic classification.</title>
        <authorList>
            <person name="Goeker M."/>
        </authorList>
    </citation>
    <scope>NUCLEOTIDE SEQUENCE [LARGE SCALE GENOMIC DNA]</scope>
    <source>
        <strain evidence="3 4">DSM 27165</strain>
    </source>
</reference>
<proteinExistence type="predicted"/>
<comment type="caution">
    <text evidence="3">The sequence shown here is derived from an EMBL/GenBank/DDBJ whole genome shotgun (WGS) entry which is preliminary data.</text>
</comment>
<dbReference type="Proteomes" id="UP000575898">
    <property type="component" value="Unassembled WGS sequence"/>
</dbReference>
<dbReference type="InterPro" id="IPR019180">
    <property type="entry name" value="Oxidoreductase-like_N"/>
</dbReference>
<keyword evidence="1" id="KW-0175">Coiled coil</keyword>
<keyword evidence="4" id="KW-1185">Reference proteome</keyword>
<feature type="domain" description="Oxidoreductase-like" evidence="2">
    <location>
        <begin position="6"/>
        <end position="46"/>
    </location>
</feature>
<dbReference type="AlphaFoldDB" id="A0A840MML4"/>
<name>A0A840MML4_9PROT</name>
<organism evidence="3 4">
    <name type="scientific">Chitinivorax tropicus</name>
    <dbReference type="NCBI Taxonomy" id="714531"/>
    <lineage>
        <taxon>Bacteria</taxon>
        <taxon>Pseudomonadati</taxon>
        <taxon>Pseudomonadota</taxon>
        <taxon>Betaproteobacteria</taxon>
        <taxon>Chitinivorax</taxon>
    </lineage>
</organism>
<evidence type="ECO:0000259" key="2">
    <source>
        <dbReference type="Pfam" id="PF09791"/>
    </source>
</evidence>
<dbReference type="Pfam" id="PF09791">
    <property type="entry name" value="Oxidored-like"/>
    <property type="match status" value="1"/>
</dbReference>
<sequence length="62" mass="7020">MEEPLHLPDAPNPPEEGDCCGNGCEVCVHDMYAAELAEYRRRVMEYEARQQNMSSDTDSEKA</sequence>
<evidence type="ECO:0000256" key="1">
    <source>
        <dbReference type="SAM" id="Coils"/>
    </source>
</evidence>
<dbReference type="RefSeq" id="WP_246491012.1">
    <property type="nucleotide sequence ID" value="NZ_JACHHY010000019.1"/>
</dbReference>
<evidence type="ECO:0000313" key="4">
    <source>
        <dbReference type="Proteomes" id="UP000575898"/>
    </source>
</evidence>
<gene>
    <name evidence="3" type="ORF">HNQ59_002968</name>
</gene>